<dbReference type="InterPro" id="IPR026838">
    <property type="entry name" value="YheC/D"/>
</dbReference>
<gene>
    <name evidence="1" type="primary">yheD_7</name>
    <name evidence="1" type="ORF">MM817_01950</name>
</gene>
<evidence type="ECO:0000313" key="1">
    <source>
        <dbReference type="EMBL" id="MCI0183667.1"/>
    </source>
</evidence>
<dbReference type="RefSeq" id="WP_241714224.1">
    <property type="nucleotide sequence ID" value="NZ_JALBUF010000005.1"/>
</dbReference>
<comment type="caution">
    <text evidence="1">The sequence shown here is derived from an EMBL/GenBank/DDBJ whole genome shotgun (WGS) entry which is preliminary data.</text>
</comment>
<name>A0A9X1VCR6_9BACL</name>
<dbReference type="Proteomes" id="UP001139263">
    <property type="component" value="Unassembled WGS sequence"/>
</dbReference>
<evidence type="ECO:0000313" key="2">
    <source>
        <dbReference type="Proteomes" id="UP001139263"/>
    </source>
</evidence>
<keyword evidence="2" id="KW-1185">Reference proteome</keyword>
<accession>A0A9X1VCR6</accession>
<dbReference type="AlphaFoldDB" id="A0A9X1VCR6"/>
<sequence length="354" mass="39885">MIGKTVKDPIGILTASRKPDVLGGNVSNFRRIIQAAHSQDISCAIYNVCPREVTVYRYSQQGSLKKESFVGFPKVLYNRIPTRVLENQDVVKKTIHELERQGRKITNPHFLRKDEIAALWDSRTDLAACTPRSHVVRHAEDILDFVSTGEYDGLYLKPISGKAGIGIFHMAKHGQHFEVLEQQKGRRVRHGLFTYKELSDWILTRRWGQHYLLQEEAAVEHYRGRRFDLRLLLHKDSNASFALTGAGVRIGPARGITTHVPNGGEIAKPQDVLKDLYGKRAEYVLYQASDVAVKAADAIATSPGIWSELSIDMGLMKDGSPVLFEANAKPMKFDEPSIERLAKKRLIQCLHHLA</sequence>
<reference evidence="1" key="1">
    <citation type="submission" date="2022-03" db="EMBL/GenBank/DDBJ databases">
        <title>Draft Genome Sequence of Firmicute Strain S0AB, a Heterotrophic Iron/Sulfur-Oxidizing Extreme Acidophile.</title>
        <authorList>
            <person name="Vergara E."/>
            <person name="Pakostova E."/>
            <person name="Johnson D.B."/>
            <person name="Holmes D.S."/>
        </authorList>
    </citation>
    <scope>NUCLEOTIDE SEQUENCE</scope>
    <source>
        <strain evidence="1">S0AB</strain>
    </source>
</reference>
<proteinExistence type="predicted"/>
<dbReference type="Pfam" id="PF14398">
    <property type="entry name" value="ATPgrasp_YheCD"/>
    <property type="match status" value="1"/>
</dbReference>
<protein>
    <submittedName>
        <fullName evidence="1">Endospore coat-associated protein YheD</fullName>
    </submittedName>
</protein>
<organism evidence="1 2">
    <name type="scientific">Sulfoacidibacillus ferrooxidans</name>
    <dbReference type="NCBI Taxonomy" id="2005001"/>
    <lineage>
        <taxon>Bacteria</taxon>
        <taxon>Bacillati</taxon>
        <taxon>Bacillota</taxon>
        <taxon>Bacilli</taxon>
        <taxon>Bacillales</taxon>
        <taxon>Alicyclobacillaceae</taxon>
        <taxon>Sulfoacidibacillus</taxon>
    </lineage>
</organism>
<dbReference type="EMBL" id="JALBUF010000005">
    <property type="protein sequence ID" value="MCI0183667.1"/>
    <property type="molecule type" value="Genomic_DNA"/>
</dbReference>
<dbReference type="SUPFAM" id="SSF56059">
    <property type="entry name" value="Glutathione synthetase ATP-binding domain-like"/>
    <property type="match status" value="1"/>
</dbReference>